<keyword evidence="7" id="KW-1185">Reference proteome</keyword>
<keyword evidence="2" id="KW-0805">Transcription regulation</keyword>
<dbReference type="InterPro" id="IPR038491">
    <property type="entry name" value="Velvet_dom_sf"/>
</dbReference>
<evidence type="ECO:0000256" key="4">
    <source>
        <dbReference type="ARBA" id="ARBA00023242"/>
    </source>
</evidence>
<dbReference type="GO" id="GO:0005634">
    <property type="term" value="C:nucleus"/>
    <property type="evidence" value="ECO:0007669"/>
    <property type="project" value="UniProtKB-SubCell"/>
</dbReference>
<dbReference type="PANTHER" id="PTHR33572:SF3">
    <property type="entry name" value="VELVET COMPLEX SUBUNIT B"/>
    <property type="match status" value="1"/>
</dbReference>
<keyword evidence="3" id="KW-0804">Transcription</keyword>
<dbReference type="Gene3D" id="2.60.40.3960">
    <property type="entry name" value="Velvet domain"/>
    <property type="match status" value="1"/>
</dbReference>
<evidence type="ECO:0000313" key="6">
    <source>
        <dbReference type="EMBL" id="KAJ7354627.1"/>
    </source>
</evidence>
<dbReference type="InterPro" id="IPR021740">
    <property type="entry name" value="Velvet"/>
</dbReference>
<evidence type="ECO:0000256" key="1">
    <source>
        <dbReference type="ARBA" id="ARBA00004123"/>
    </source>
</evidence>
<evidence type="ECO:0000259" key="5">
    <source>
        <dbReference type="PROSITE" id="PS51821"/>
    </source>
</evidence>
<dbReference type="PANTHER" id="PTHR33572">
    <property type="entry name" value="SPORE DEVELOPMENT REGULATOR VOSA"/>
    <property type="match status" value="1"/>
</dbReference>
<protein>
    <submittedName>
        <fullName evidence="6">Velvet factor</fullName>
    </submittedName>
</protein>
<reference evidence="6" key="1">
    <citation type="submission" date="2023-03" db="EMBL/GenBank/DDBJ databases">
        <title>Massive genome expansion in bonnet fungi (Mycena s.s.) driven by repeated elements and novel gene families across ecological guilds.</title>
        <authorList>
            <consortium name="Lawrence Berkeley National Laboratory"/>
            <person name="Harder C.B."/>
            <person name="Miyauchi S."/>
            <person name="Viragh M."/>
            <person name="Kuo A."/>
            <person name="Thoen E."/>
            <person name="Andreopoulos B."/>
            <person name="Lu D."/>
            <person name="Skrede I."/>
            <person name="Drula E."/>
            <person name="Henrissat B."/>
            <person name="Morin E."/>
            <person name="Kohler A."/>
            <person name="Barry K."/>
            <person name="LaButti K."/>
            <person name="Morin E."/>
            <person name="Salamov A."/>
            <person name="Lipzen A."/>
            <person name="Mereny Z."/>
            <person name="Hegedus B."/>
            <person name="Baldrian P."/>
            <person name="Stursova M."/>
            <person name="Weitz H."/>
            <person name="Taylor A."/>
            <person name="Grigoriev I.V."/>
            <person name="Nagy L.G."/>
            <person name="Martin F."/>
            <person name="Kauserud H."/>
        </authorList>
    </citation>
    <scope>NUCLEOTIDE SEQUENCE</scope>
    <source>
        <strain evidence="6">CBHHK002</strain>
    </source>
</reference>
<dbReference type="InterPro" id="IPR037525">
    <property type="entry name" value="Velvet_dom"/>
</dbReference>
<dbReference type="AlphaFoldDB" id="A0AAD7EVU2"/>
<proteinExistence type="predicted"/>
<feature type="domain" description="Velvet" evidence="5">
    <location>
        <begin position="9"/>
        <end position="218"/>
    </location>
</feature>
<comment type="subcellular location">
    <subcellularLocation>
        <location evidence="1">Nucleus</location>
    </subcellularLocation>
</comment>
<comment type="caution">
    <text evidence="6">The sequence shown here is derived from an EMBL/GenBank/DDBJ whole genome shotgun (WGS) entry which is preliminary data.</text>
</comment>
<dbReference type="Pfam" id="PF11754">
    <property type="entry name" value="Velvet"/>
    <property type="match status" value="2"/>
</dbReference>
<keyword evidence="4" id="KW-0539">Nucleus</keyword>
<name>A0AAD7EVU2_9AGAR</name>
<organism evidence="6 7">
    <name type="scientific">Mycena albidolilacea</name>
    <dbReference type="NCBI Taxonomy" id="1033008"/>
    <lineage>
        <taxon>Eukaryota</taxon>
        <taxon>Fungi</taxon>
        <taxon>Dikarya</taxon>
        <taxon>Basidiomycota</taxon>
        <taxon>Agaricomycotina</taxon>
        <taxon>Agaricomycetes</taxon>
        <taxon>Agaricomycetidae</taxon>
        <taxon>Agaricales</taxon>
        <taxon>Marasmiineae</taxon>
        <taxon>Mycenaceae</taxon>
        <taxon>Mycena</taxon>
    </lineage>
</organism>
<accession>A0AAD7EVU2</accession>
<evidence type="ECO:0000256" key="3">
    <source>
        <dbReference type="ARBA" id="ARBA00023163"/>
    </source>
</evidence>
<gene>
    <name evidence="6" type="ORF">DFH08DRAFT_855546</name>
</gene>
<sequence>MAFPGSLSPSSIVIMKAHLTEIQAAEIGRKCGIMDRRPLDPPPVVCLQLFLVANAGTPMERVTEIADYDCVDCSGFVCEAELFAPHDPDESGVISPLFGDQFNPYGGASTSFNFVNCTQELVGSTFVTASVIEYGGRKCLVFPFADLSSKAIGDFCLRYKFFNINPNYQPVGLAGQRVQAQCWGNSFRVYSSKHAPPLKPSTDLTKILAKAGISVHQRKGRQKNSPQSVEFET</sequence>
<dbReference type="PROSITE" id="PS51821">
    <property type="entry name" value="VELVET"/>
    <property type="match status" value="1"/>
</dbReference>
<evidence type="ECO:0000256" key="2">
    <source>
        <dbReference type="ARBA" id="ARBA00023015"/>
    </source>
</evidence>
<dbReference type="Proteomes" id="UP001218218">
    <property type="component" value="Unassembled WGS sequence"/>
</dbReference>
<dbReference type="EMBL" id="JARIHO010000010">
    <property type="protein sequence ID" value="KAJ7354627.1"/>
    <property type="molecule type" value="Genomic_DNA"/>
</dbReference>
<evidence type="ECO:0000313" key="7">
    <source>
        <dbReference type="Proteomes" id="UP001218218"/>
    </source>
</evidence>